<gene>
    <name evidence="1" type="ORF">FWK35_00002845</name>
</gene>
<dbReference type="Proteomes" id="UP000478052">
    <property type="component" value="Unassembled WGS sequence"/>
</dbReference>
<name>A0A6G0YYH5_APHCR</name>
<evidence type="ECO:0000313" key="1">
    <source>
        <dbReference type="EMBL" id="KAF0763243.1"/>
    </source>
</evidence>
<accession>A0A6G0YYH5</accession>
<keyword evidence="2" id="KW-1185">Reference proteome</keyword>
<organism evidence="1 2">
    <name type="scientific">Aphis craccivora</name>
    <name type="common">Cowpea aphid</name>
    <dbReference type="NCBI Taxonomy" id="307492"/>
    <lineage>
        <taxon>Eukaryota</taxon>
        <taxon>Metazoa</taxon>
        <taxon>Ecdysozoa</taxon>
        <taxon>Arthropoda</taxon>
        <taxon>Hexapoda</taxon>
        <taxon>Insecta</taxon>
        <taxon>Pterygota</taxon>
        <taxon>Neoptera</taxon>
        <taxon>Paraneoptera</taxon>
        <taxon>Hemiptera</taxon>
        <taxon>Sternorrhyncha</taxon>
        <taxon>Aphidomorpha</taxon>
        <taxon>Aphidoidea</taxon>
        <taxon>Aphididae</taxon>
        <taxon>Aphidini</taxon>
        <taxon>Aphis</taxon>
        <taxon>Aphis</taxon>
    </lineage>
</organism>
<sequence length="70" mass="8224">MIFTFHEERLHNISALHSLALSQDAHQYFEPSKHLVSLKWLTPKLLFLLHSPVSSHIIHVGKLLRRFLKD</sequence>
<evidence type="ECO:0000313" key="2">
    <source>
        <dbReference type="Proteomes" id="UP000478052"/>
    </source>
</evidence>
<protein>
    <submittedName>
        <fullName evidence="1">Uncharacterized protein</fullName>
    </submittedName>
</protein>
<proteinExistence type="predicted"/>
<reference evidence="1 2" key="1">
    <citation type="submission" date="2019-08" db="EMBL/GenBank/DDBJ databases">
        <title>Whole genome of Aphis craccivora.</title>
        <authorList>
            <person name="Voronova N.V."/>
            <person name="Shulinski R.S."/>
            <person name="Bandarenka Y.V."/>
            <person name="Zhorov D.G."/>
            <person name="Warner D."/>
        </authorList>
    </citation>
    <scope>NUCLEOTIDE SEQUENCE [LARGE SCALE GENOMIC DNA]</scope>
    <source>
        <strain evidence="1">180601</strain>
        <tissue evidence="1">Whole Body</tissue>
    </source>
</reference>
<dbReference type="AlphaFoldDB" id="A0A6G0YYH5"/>
<comment type="caution">
    <text evidence="1">The sequence shown here is derived from an EMBL/GenBank/DDBJ whole genome shotgun (WGS) entry which is preliminary data.</text>
</comment>
<dbReference type="OrthoDB" id="69496at2759"/>
<dbReference type="EMBL" id="VUJU01001931">
    <property type="protein sequence ID" value="KAF0763243.1"/>
    <property type="molecule type" value="Genomic_DNA"/>
</dbReference>